<organism evidence="18 19">
    <name type="scientific">Popillia japonica</name>
    <name type="common">Japanese beetle</name>
    <dbReference type="NCBI Taxonomy" id="7064"/>
    <lineage>
        <taxon>Eukaryota</taxon>
        <taxon>Metazoa</taxon>
        <taxon>Ecdysozoa</taxon>
        <taxon>Arthropoda</taxon>
        <taxon>Hexapoda</taxon>
        <taxon>Insecta</taxon>
        <taxon>Pterygota</taxon>
        <taxon>Neoptera</taxon>
        <taxon>Endopterygota</taxon>
        <taxon>Coleoptera</taxon>
        <taxon>Polyphaga</taxon>
        <taxon>Scarabaeiformia</taxon>
        <taxon>Scarabaeidae</taxon>
        <taxon>Rutelinae</taxon>
        <taxon>Popillia</taxon>
    </lineage>
</organism>
<dbReference type="SMART" id="SM00397">
    <property type="entry name" value="t_SNARE"/>
    <property type="match status" value="1"/>
</dbReference>
<keyword evidence="19" id="KW-1185">Reference proteome</keyword>
<keyword evidence="6 16" id="KW-1133">Transmembrane helix</keyword>
<dbReference type="GO" id="GO:0006896">
    <property type="term" value="P:Golgi to vacuole transport"/>
    <property type="evidence" value="ECO:0007669"/>
    <property type="project" value="TreeGrafter"/>
</dbReference>
<dbReference type="InterPro" id="IPR000727">
    <property type="entry name" value="T_SNARE_dom"/>
</dbReference>
<feature type="domain" description="T-SNARE coiled-coil homology" evidence="17">
    <location>
        <begin position="137"/>
        <end position="204"/>
    </location>
</feature>
<evidence type="ECO:0000256" key="14">
    <source>
        <dbReference type="ARBA" id="ARBA00082368"/>
    </source>
</evidence>
<evidence type="ECO:0000256" key="11">
    <source>
        <dbReference type="ARBA" id="ARBA00065755"/>
    </source>
</evidence>
<name>A0AAW1IXQ1_POPJA</name>
<dbReference type="GO" id="GO:0042147">
    <property type="term" value="P:retrograde transport, endosome to Golgi"/>
    <property type="evidence" value="ECO:0007669"/>
    <property type="project" value="TreeGrafter"/>
</dbReference>
<evidence type="ECO:0000259" key="17">
    <source>
        <dbReference type="SMART" id="SM00397"/>
    </source>
</evidence>
<comment type="subcellular location">
    <subcellularLocation>
        <location evidence="10">Endomembrane system</location>
        <topology evidence="10">Single-pass type IV membrane protein</topology>
    </subcellularLocation>
    <subcellularLocation>
        <location evidence="1">Golgi apparatus membrane</location>
        <topology evidence="1">Single-pass membrane protein</topology>
    </subcellularLocation>
</comment>
<evidence type="ECO:0000313" key="18">
    <source>
        <dbReference type="EMBL" id="KAK9695059.1"/>
    </source>
</evidence>
<dbReference type="GO" id="GO:0005789">
    <property type="term" value="C:endoplasmic reticulum membrane"/>
    <property type="evidence" value="ECO:0007669"/>
    <property type="project" value="TreeGrafter"/>
</dbReference>
<dbReference type="GO" id="GO:0000139">
    <property type="term" value="C:Golgi membrane"/>
    <property type="evidence" value="ECO:0007669"/>
    <property type="project" value="UniProtKB-SubCell"/>
</dbReference>
<dbReference type="GO" id="GO:0006891">
    <property type="term" value="P:intra-Golgi vesicle-mediated transport"/>
    <property type="evidence" value="ECO:0007669"/>
    <property type="project" value="TreeGrafter"/>
</dbReference>
<keyword evidence="5" id="KW-0653">Protein transport</keyword>
<dbReference type="Proteomes" id="UP001458880">
    <property type="component" value="Unassembled WGS sequence"/>
</dbReference>
<dbReference type="AlphaFoldDB" id="A0AAW1IXQ1"/>
<evidence type="ECO:0000256" key="12">
    <source>
        <dbReference type="ARBA" id="ARBA00071612"/>
    </source>
</evidence>
<evidence type="ECO:0000256" key="9">
    <source>
        <dbReference type="ARBA" id="ARBA00023136"/>
    </source>
</evidence>
<comment type="similarity">
    <text evidence="2">Belongs to the VTI1 family.</text>
</comment>
<dbReference type="SUPFAM" id="SSF47661">
    <property type="entry name" value="t-snare proteins"/>
    <property type="match status" value="1"/>
</dbReference>
<dbReference type="InterPro" id="IPR007705">
    <property type="entry name" value="Vesicle_trsprt_v-SNARE_N"/>
</dbReference>
<dbReference type="PANTHER" id="PTHR21230:SF26">
    <property type="entry name" value="VESICLE TRANSPORT THROUGH INTERACTION WITH T-SNARES HOMOLOG 1A"/>
    <property type="match status" value="1"/>
</dbReference>
<dbReference type="GO" id="GO:0012507">
    <property type="term" value="C:ER to Golgi transport vesicle membrane"/>
    <property type="evidence" value="ECO:0007669"/>
    <property type="project" value="TreeGrafter"/>
</dbReference>
<dbReference type="FunFam" id="1.20.58.400:FF:000001">
    <property type="entry name" value="Vesicle transport through interaction with t-SNAREs homolog 1A"/>
    <property type="match status" value="1"/>
</dbReference>
<evidence type="ECO:0000256" key="10">
    <source>
        <dbReference type="ARBA" id="ARBA00046280"/>
    </source>
</evidence>
<feature type="coiled-coil region" evidence="15">
    <location>
        <begin position="51"/>
        <end position="193"/>
    </location>
</feature>
<evidence type="ECO:0000256" key="3">
    <source>
        <dbReference type="ARBA" id="ARBA00022448"/>
    </source>
</evidence>
<comment type="caution">
    <text evidence="18">The sequence shown here is derived from an EMBL/GenBank/DDBJ whole genome shotgun (WGS) entry which is preliminary data.</text>
</comment>
<evidence type="ECO:0000256" key="1">
    <source>
        <dbReference type="ARBA" id="ARBA00004194"/>
    </source>
</evidence>
<reference evidence="18 19" key="1">
    <citation type="journal article" date="2024" name="BMC Genomics">
        <title>De novo assembly and annotation of Popillia japonica's genome with initial clues to its potential as an invasive pest.</title>
        <authorList>
            <person name="Cucini C."/>
            <person name="Boschi S."/>
            <person name="Funari R."/>
            <person name="Cardaioli E."/>
            <person name="Iannotti N."/>
            <person name="Marturano G."/>
            <person name="Paoli F."/>
            <person name="Bruttini M."/>
            <person name="Carapelli A."/>
            <person name="Frati F."/>
            <person name="Nardi F."/>
        </authorList>
    </citation>
    <scope>NUCLEOTIDE SEQUENCE [LARGE SCALE GENOMIC DNA]</scope>
    <source>
        <strain evidence="18">DMR45628</strain>
    </source>
</reference>
<evidence type="ECO:0000256" key="4">
    <source>
        <dbReference type="ARBA" id="ARBA00022692"/>
    </source>
</evidence>
<dbReference type="CDD" id="cd15891">
    <property type="entry name" value="SNARE_Vti1a"/>
    <property type="match status" value="1"/>
</dbReference>
<dbReference type="Pfam" id="PF05008">
    <property type="entry name" value="V-SNARE"/>
    <property type="match status" value="1"/>
</dbReference>
<dbReference type="SUPFAM" id="SSF58038">
    <property type="entry name" value="SNARE fusion complex"/>
    <property type="match status" value="1"/>
</dbReference>
<keyword evidence="3" id="KW-0813">Transport</keyword>
<dbReference type="Gene3D" id="1.20.5.110">
    <property type="match status" value="1"/>
</dbReference>
<comment type="subunit">
    <text evidence="11">Interacts with distinct SNARE complexes that contain either STX5 or STX6. Interacts with NAPA and, to a lesser extent, with NAPG. Identified in a complex containing STX6, STX12, VAMP4 and VTI1A.</text>
</comment>
<evidence type="ECO:0000256" key="8">
    <source>
        <dbReference type="ARBA" id="ARBA00023054"/>
    </source>
</evidence>
<keyword evidence="8 15" id="KW-0175">Coiled coil</keyword>
<dbReference type="GO" id="GO:0005829">
    <property type="term" value="C:cytosol"/>
    <property type="evidence" value="ECO:0007669"/>
    <property type="project" value="GOC"/>
</dbReference>
<evidence type="ECO:0000313" key="19">
    <source>
        <dbReference type="Proteomes" id="UP001458880"/>
    </source>
</evidence>
<dbReference type="PANTHER" id="PTHR21230">
    <property type="entry name" value="VESICLE TRANSPORT V-SNARE PROTEIN VTI1-RELATED"/>
    <property type="match status" value="1"/>
</dbReference>
<dbReference type="InterPro" id="IPR010989">
    <property type="entry name" value="SNARE"/>
</dbReference>
<evidence type="ECO:0000256" key="7">
    <source>
        <dbReference type="ARBA" id="ARBA00023034"/>
    </source>
</evidence>
<dbReference type="EMBL" id="JASPKY010000493">
    <property type="protein sequence ID" value="KAK9695059.1"/>
    <property type="molecule type" value="Genomic_DNA"/>
</dbReference>
<dbReference type="GO" id="GO:0048280">
    <property type="term" value="P:vesicle fusion with Golgi apparatus"/>
    <property type="evidence" value="ECO:0007669"/>
    <property type="project" value="TreeGrafter"/>
</dbReference>
<evidence type="ECO:0000256" key="6">
    <source>
        <dbReference type="ARBA" id="ARBA00022989"/>
    </source>
</evidence>
<feature type="transmembrane region" description="Helical" evidence="16">
    <location>
        <begin position="213"/>
        <end position="234"/>
    </location>
</feature>
<dbReference type="GO" id="GO:0031902">
    <property type="term" value="C:late endosome membrane"/>
    <property type="evidence" value="ECO:0007669"/>
    <property type="project" value="TreeGrafter"/>
</dbReference>
<keyword evidence="4 16" id="KW-0812">Transmembrane</keyword>
<dbReference type="GO" id="GO:0016236">
    <property type="term" value="P:macroautophagy"/>
    <property type="evidence" value="ECO:0007669"/>
    <property type="project" value="TreeGrafter"/>
</dbReference>
<dbReference type="GO" id="GO:0000149">
    <property type="term" value="F:SNARE binding"/>
    <property type="evidence" value="ECO:0007669"/>
    <property type="project" value="TreeGrafter"/>
</dbReference>
<dbReference type="GO" id="GO:0006886">
    <property type="term" value="P:intracellular protein transport"/>
    <property type="evidence" value="ECO:0007669"/>
    <property type="project" value="InterPro"/>
</dbReference>
<gene>
    <name evidence="18" type="ORF">QE152_g33123</name>
</gene>
<evidence type="ECO:0000256" key="16">
    <source>
        <dbReference type="SAM" id="Phobius"/>
    </source>
</evidence>
<dbReference type="InterPro" id="IPR027027">
    <property type="entry name" value="GOSR2/Membrin/Bos1"/>
</dbReference>
<dbReference type="Gene3D" id="1.20.58.400">
    <property type="entry name" value="t-snare proteins"/>
    <property type="match status" value="1"/>
</dbReference>
<dbReference type="InterPro" id="IPR038407">
    <property type="entry name" value="v-SNARE_N_sf"/>
</dbReference>
<dbReference type="PIRSF" id="PIRSF028865">
    <property type="entry name" value="Membrin-2"/>
    <property type="match status" value="1"/>
</dbReference>
<protein>
    <recommendedName>
        <fullName evidence="12">Vesicle transport through interaction with t-SNAREs homolog 1A</fullName>
    </recommendedName>
    <alternativeName>
        <fullName evidence="14">Vesicle transport v-SNARE protein Vti1-like 2</fullName>
    </alternativeName>
    <alternativeName>
        <fullName evidence="13">Vti1-rp2</fullName>
    </alternativeName>
</protein>
<dbReference type="GO" id="GO:0005484">
    <property type="term" value="F:SNAP receptor activity"/>
    <property type="evidence" value="ECO:0007669"/>
    <property type="project" value="InterPro"/>
</dbReference>
<accession>A0AAW1IXQ1</accession>
<proteinExistence type="inferred from homology"/>
<evidence type="ECO:0000256" key="13">
    <source>
        <dbReference type="ARBA" id="ARBA00081711"/>
    </source>
</evidence>
<dbReference type="GO" id="GO:0031201">
    <property type="term" value="C:SNARE complex"/>
    <property type="evidence" value="ECO:0007669"/>
    <property type="project" value="TreeGrafter"/>
</dbReference>
<sequence>MGTLFENYEQQYSVLTADITAQIGQLTASVTSHPCKRHSNVCIHLFFKRIAAKLISNIEKHVEEAQELLEQMDLEVREVPEHIKRQRCKTKLDCYRAELKRLTLDYIKARSVKQSAFGYDSADDLNDIRIANDQKQRLLDNSERMERTGKKLDEGYRVVLETQDIGTQVLQNLSEQRETIQRSRARLRDTNEELGRASRIMNTMIMRAIQQKVVLFTIGVCFVVAISIALYVGVHPSVKVVHSSTPKSILFLLL</sequence>
<dbReference type="FunFam" id="1.20.5.110:FF:000078">
    <property type="entry name" value="Vesicle transport through interaction with t-SNAREs 1A"/>
    <property type="match status" value="1"/>
</dbReference>
<evidence type="ECO:0000256" key="2">
    <source>
        <dbReference type="ARBA" id="ARBA00006108"/>
    </source>
</evidence>
<dbReference type="Pfam" id="PF12352">
    <property type="entry name" value="V-SNARE_C"/>
    <property type="match status" value="1"/>
</dbReference>
<evidence type="ECO:0000256" key="15">
    <source>
        <dbReference type="SAM" id="Coils"/>
    </source>
</evidence>
<evidence type="ECO:0000256" key="5">
    <source>
        <dbReference type="ARBA" id="ARBA00022927"/>
    </source>
</evidence>
<keyword evidence="7" id="KW-0333">Golgi apparatus</keyword>
<keyword evidence="9 16" id="KW-0472">Membrane</keyword>